<protein>
    <recommendedName>
        <fullName evidence="6">ATP-dependent Clp protease ATP-binding subunit ClpX</fullName>
    </recommendedName>
</protein>
<evidence type="ECO:0000256" key="3">
    <source>
        <dbReference type="ARBA" id="ARBA00022833"/>
    </source>
</evidence>
<dbReference type="PROSITE" id="PS51902">
    <property type="entry name" value="CLPX_ZB"/>
    <property type="match status" value="1"/>
</dbReference>
<dbReference type="InterPro" id="IPR019489">
    <property type="entry name" value="Clp_ATPase_C"/>
</dbReference>
<dbReference type="GO" id="GO:0009376">
    <property type="term" value="C:HslUV protease complex"/>
    <property type="evidence" value="ECO:0007669"/>
    <property type="project" value="TreeGrafter"/>
</dbReference>
<dbReference type="SUPFAM" id="SSF52540">
    <property type="entry name" value="P-loop containing nucleoside triphosphate hydrolases"/>
    <property type="match status" value="1"/>
</dbReference>
<dbReference type="SMART" id="SM00994">
    <property type="entry name" value="zf-C4_ClpX"/>
    <property type="match status" value="1"/>
</dbReference>
<dbReference type="HAMAP" id="MF_00175">
    <property type="entry name" value="ClpX"/>
    <property type="match status" value="1"/>
</dbReference>
<keyword evidence="10" id="KW-0378">Hydrolase</keyword>
<comment type="similarity">
    <text evidence="6 7">Belongs to the ClpX chaperone family.</text>
</comment>
<dbReference type="InterPro" id="IPR003593">
    <property type="entry name" value="AAA+_ATPase"/>
</dbReference>
<dbReference type="GO" id="GO:0051301">
    <property type="term" value="P:cell division"/>
    <property type="evidence" value="ECO:0007669"/>
    <property type="project" value="TreeGrafter"/>
</dbReference>
<reference evidence="10" key="1">
    <citation type="submission" date="2022-06" db="EMBL/GenBank/DDBJ databases">
        <title>New Polynucleobacter species.</title>
        <authorList>
            <person name="Hahn M.W."/>
        </authorList>
    </citation>
    <scope>NUCLEOTIDE SEQUENCE</scope>
    <source>
        <strain evidence="10">UK-FUSCHL-C3</strain>
    </source>
</reference>
<evidence type="ECO:0000256" key="6">
    <source>
        <dbReference type="HAMAP-Rule" id="MF_00175"/>
    </source>
</evidence>
<dbReference type="Gene3D" id="6.20.220.10">
    <property type="entry name" value="ClpX chaperone, C4-type zinc finger domain"/>
    <property type="match status" value="1"/>
</dbReference>
<name>A0AAU7ZZV8_9BURK</name>
<dbReference type="GO" id="GO:0016887">
    <property type="term" value="F:ATP hydrolysis activity"/>
    <property type="evidence" value="ECO:0007669"/>
    <property type="project" value="InterPro"/>
</dbReference>
<comment type="subunit">
    <text evidence="6">Component of the ClpX-ClpP complex. Forms a hexameric ring that, in the presence of ATP, binds to fourteen ClpP subunits assembled into a disk-like structure with a central cavity, resembling the structure of eukaryotic proteasomes.</text>
</comment>
<dbReference type="NCBIfam" id="TIGR00382">
    <property type="entry name" value="clpX"/>
    <property type="match status" value="1"/>
</dbReference>
<dbReference type="InterPro" id="IPR003959">
    <property type="entry name" value="ATPase_AAA_core"/>
</dbReference>
<feature type="binding site" evidence="6 7">
    <location>
        <position position="38"/>
    </location>
    <ligand>
        <name>Zn(2+)</name>
        <dbReference type="ChEBI" id="CHEBI:29105"/>
    </ligand>
</feature>
<dbReference type="Gene3D" id="3.40.50.300">
    <property type="entry name" value="P-loop containing nucleotide triphosphate hydrolases"/>
    <property type="match status" value="1"/>
</dbReference>
<dbReference type="FunFam" id="1.10.8.60:FF:000002">
    <property type="entry name" value="ATP-dependent Clp protease ATP-binding subunit ClpX"/>
    <property type="match status" value="1"/>
</dbReference>
<dbReference type="GO" id="GO:0008233">
    <property type="term" value="F:peptidase activity"/>
    <property type="evidence" value="ECO:0007669"/>
    <property type="project" value="UniProtKB-KW"/>
</dbReference>
<accession>A0AAU7ZZV8</accession>
<comment type="function">
    <text evidence="6">ATP-dependent specificity component of the Clp protease. It directs the protease to specific substrates. Can perform chaperone functions in the absence of ClpP.</text>
</comment>
<keyword evidence="3 6" id="KW-0862">Zinc</keyword>
<feature type="binding site" evidence="6 7">
    <location>
        <position position="16"/>
    </location>
    <ligand>
        <name>Zn(2+)</name>
        <dbReference type="ChEBI" id="CHEBI:29105"/>
    </ligand>
</feature>
<dbReference type="GO" id="GO:0140662">
    <property type="term" value="F:ATP-dependent protein folding chaperone"/>
    <property type="evidence" value="ECO:0007669"/>
    <property type="project" value="InterPro"/>
</dbReference>
<evidence type="ECO:0000256" key="2">
    <source>
        <dbReference type="ARBA" id="ARBA00022741"/>
    </source>
</evidence>
<evidence type="ECO:0000256" key="1">
    <source>
        <dbReference type="ARBA" id="ARBA00022723"/>
    </source>
</evidence>
<dbReference type="InterPro" id="IPR059188">
    <property type="entry name" value="Znf_CLPX-like"/>
</dbReference>
<keyword evidence="4 6" id="KW-0067">ATP-binding</keyword>
<proteinExistence type="inferred from homology"/>
<dbReference type="Pfam" id="PF07724">
    <property type="entry name" value="AAA_2"/>
    <property type="match status" value="1"/>
</dbReference>
<dbReference type="GO" id="GO:0051082">
    <property type="term" value="F:unfolded protein binding"/>
    <property type="evidence" value="ECO:0007669"/>
    <property type="project" value="UniProtKB-UniRule"/>
</dbReference>
<dbReference type="InterPro" id="IPR038366">
    <property type="entry name" value="Znf_CppX_C4_sf"/>
</dbReference>
<dbReference type="InterPro" id="IPR010603">
    <property type="entry name" value="Znf_CppX_C4"/>
</dbReference>
<keyword evidence="1 6" id="KW-0479">Metal-binding</keyword>
<organism evidence="10">
    <name type="scientific">Polynucleobacter sp. UK-FUSCHL-C3</name>
    <dbReference type="NCBI Taxonomy" id="2955208"/>
    <lineage>
        <taxon>Bacteria</taxon>
        <taxon>Pseudomonadati</taxon>
        <taxon>Pseudomonadota</taxon>
        <taxon>Betaproteobacteria</taxon>
        <taxon>Burkholderiales</taxon>
        <taxon>Burkholderiaceae</taxon>
        <taxon>Polynucleobacter</taxon>
    </lineage>
</organism>
<evidence type="ECO:0000256" key="7">
    <source>
        <dbReference type="PROSITE-ProRule" id="PRU01250"/>
    </source>
</evidence>
<evidence type="ECO:0000313" key="10">
    <source>
        <dbReference type="EMBL" id="XCC56839.1"/>
    </source>
</evidence>
<keyword evidence="10" id="KW-0645">Protease</keyword>
<dbReference type="GO" id="GO:0008270">
    <property type="term" value="F:zinc ion binding"/>
    <property type="evidence" value="ECO:0007669"/>
    <property type="project" value="UniProtKB-UniRule"/>
</dbReference>
<dbReference type="SUPFAM" id="SSF57716">
    <property type="entry name" value="Glucocorticoid receptor-like (DNA-binding domain)"/>
    <property type="match status" value="1"/>
</dbReference>
<dbReference type="Pfam" id="PF06689">
    <property type="entry name" value="zf-C4_ClpX"/>
    <property type="match status" value="1"/>
</dbReference>
<dbReference type="InterPro" id="IPR004487">
    <property type="entry name" value="Clp_protease_ATP-bd_su_ClpX"/>
</dbReference>
<evidence type="ECO:0000256" key="4">
    <source>
        <dbReference type="ARBA" id="ARBA00022840"/>
    </source>
</evidence>
<dbReference type="InterPro" id="IPR050052">
    <property type="entry name" value="ATP-dep_Clp_protease_ClpX"/>
</dbReference>
<dbReference type="PANTHER" id="PTHR48102">
    <property type="entry name" value="ATP-DEPENDENT CLP PROTEASE ATP-BINDING SUBUNIT CLPX-LIKE, MITOCHONDRIAL-RELATED"/>
    <property type="match status" value="1"/>
</dbReference>
<feature type="region of interest" description="Disordered" evidence="8">
    <location>
        <begin position="105"/>
        <end position="132"/>
    </location>
</feature>
<dbReference type="Pfam" id="PF10431">
    <property type="entry name" value="ClpB_D2-small"/>
    <property type="match status" value="1"/>
</dbReference>
<feature type="domain" description="ClpX-type ZB" evidence="9">
    <location>
        <begin position="1"/>
        <end position="54"/>
    </location>
</feature>
<dbReference type="GO" id="GO:0046983">
    <property type="term" value="F:protein dimerization activity"/>
    <property type="evidence" value="ECO:0007669"/>
    <property type="project" value="UniProtKB-UniRule"/>
</dbReference>
<dbReference type="GO" id="GO:0005524">
    <property type="term" value="F:ATP binding"/>
    <property type="evidence" value="ECO:0007669"/>
    <property type="project" value="UniProtKB-UniRule"/>
</dbReference>
<dbReference type="NCBIfam" id="NF003745">
    <property type="entry name" value="PRK05342.1"/>
    <property type="match status" value="1"/>
</dbReference>
<dbReference type="InterPro" id="IPR046425">
    <property type="entry name" value="ClpX_bact"/>
</dbReference>
<gene>
    <name evidence="6 10" type="primary">clpX</name>
    <name evidence="10" type="ORF">NKE59_04860</name>
</gene>
<keyword evidence="2 6" id="KW-0547">Nucleotide-binding</keyword>
<keyword evidence="5 6" id="KW-0143">Chaperone</keyword>
<dbReference type="Gene3D" id="1.10.8.60">
    <property type="match status" value="1"/>
</dbReference>
<sequence length="458" mass="49495">MSEILSSDKTLYCSFCGKSQHEVKKLIAGPSVFICDECIDLCTDIIQEEIAKEPLASKRDALPSPQDIRLNLDQYVIGQDLAKKTLAVAVYNHYKRLMHLPAPKVKQVEEDKQDASKTAKSGPNAKAGNNKPLVDGVELAKSNILLIGPTGSGKTLLAQTLARMLDVPFVMADATTLTEAGYVGEDVENIIQKLLQNCDYNIEKAQRGIVYIDEIDKISRKSDNPSITRDVSGEGVQQALLKLVEGTMASVPPQGGRKHPNQDFLQVDTTNILFICGGAFDGLEKVIQQRTQKTGIGFSAEVAAKDGRGIGQLIAEVEPEDLIKFGLIPELIGRLPVVATLAELDETALVAILTEPKNALVKQYQALLGMEGVELEVRPEALSAIAKKAIARKTGARGLRSILEGALMDVMYELPSMKNVQKVVIDESTLETGAKPLMVYKQSSADSAGSEPSLSKKA</sequence>
<dbReference type="InterPro" id="IPR027417">
    <property type="entry name" value="P-loop_NTPase"/>
</dbReference>
<dbReference type="EMBL" id="CP099959">
    <property type="protein sequence ID" value="XCC56839.1"/>
    <property type="molecule type" value="Genomic_DNA"/>
</dbReference>
<feature type="compositionally biased region" description="Basic and acidic residues" evidence="8">
    <location>
        <begin position="106"/>
        <end position="117"/>
    </location>
</feature>
<dbReference type="RefSeq" id="WP_353437839.1">
    <property type="nucleotide sequence ID" value="NZ_CP099959.1"/>
</dbReference>
<evidence type="ECO:0000259" key="9">
    <source>
        <dbReference type="PROSITE" id="PS51902"/>
    </source>
</evidence>
<evidence type="ECO:0000256" key="5">
    <source>
        <dbReference type="ARBA" id="ARBA00023186"/>
    </source>
</evidence>
<feature type="binding site" evidence="6 7">
    <location>
        <position position="35"/>
    </location>
    <ligand>
        <name>Zn(2+)</name>
        <dbReference type="ChEBI" id="CHEBI:29105"/>
    </ligand>
</feature>
<dbReference type="CDD" id="cd19497">
    <property type="entry name" value="RecA-like_ClpX"/>
    <property type="match status" value="1"/>
</dbReference>
<dbReference type="SMART" id="SM00382">
    <property type="entry name" value="AAA"/>
    <property type="match status" value="1"/>
</dbReference>
<dbReference type="SMART" id="SM01086">
    <property type="entry name" value="ClpB_D2-small"/>
    <property type="match status" value="1"/>
</dbReference>
<dbReference type="AlphaFoldDB" id="A0AAU7ZZV8"/>
<feature type="binding site" evidence="6">
    <location>
        <begin position="149"/>
        <end position="156"/>
    </location>
    <ligand>
        <name>ATP</name>
        <dbReference type="ChEBI" id="CHEBI:30616"/>
    </ligand>
</feature>
<dbReference type="PANTHER" id="PTHR48102:SF7">
    <property type="entry name" value="ATP-DEPENDENT CLP PROTEASE ATP-BINDING SUBUNIT CLPX-LIKE, MITOCHONDRIAL"/>
    <property type="match status" value="1"/>
</dbReference>
<dbReference type="GO" id="GO:0051603">
    <property type="term" value="P:proteolysis involved in protein catabolic process"/>
    <property type="evidence" value="ECO:0007669"/>
    <property type="project" value="TreeGrafter"/>
</dbReference>
<evidence type="ECO:0000256" key="8">
    <source>
        <dbReference type="SAM" id="MobiDB-lite"/>
    </source>
</evidence>
<feature type="binding site" evidence="6 7">
    <location>
        <position position="13"/>
    </location>
    <ligand>
        <name>Zn(2+)</name>
        <dbReference type="ChEBI" id="CHEBI:29105"/>
    </ligand>
</feature>